<accession>A0A854QDW7</accession>
<organism evidence="3 4">
    <name type="scientific">Cryptococcus neoformans Tu259-1</name>
    <dbReference type="NCBI Taxonomy" id="1230072"/>
    <lineage>
        <taxon>Eukaryota</taxon>
        <taxon>Fungi</taxon>
        <taxon>Dikarya</taxon>
        <taxon>Basidiomycota</taxon>
        <taxon>Agaricomycotina</taxon>
        <taxon>Tremellomycetes</taxon>
        <taxon>Tremellales</taxon>
        <taxon>Cryptococcaceae</taxon>
        <taxon>Cryptococcus</taxon>
        <taxon>Cryptococcus neoformans species complex</taxon>
    </lineage>
</organism>
<dbReference type="AlphaFoldDB" id="A0A854QDW7"/>
<feature type="compositionally biased region" description="Basic and acidic residues" evidence="2">
    <location>
        <begin position="340"/>
        <end position="349"/>
    </location>
</feature>
<feature type="region of interest" description="Disordered" evidence="2">
    <location>
        <begin position="330"/>
        <end position="349"/>
    </location>
</feature>
<reference evidence="3 4" key="1">
    <citation type="submission" date="2017-06" db="EMBL/GenBank/DDBJ databases">
        <title>Global population genomics of the pathogenic fungus Cryptococcus neoformans var. grubii.</title>
        <authorList>
            <person name="Cuomo C."/>
            <person name="Litvintseva A."/>
            <person name="Chen Y."/>
            <person name="Young S."/>
            <person name="Zeng Q."/>
            <person name="Chapman S."/>
            <person name="Gujja S."/>
            <person name="Saif S."/>
            <person name="Birren B."/>
        </authorList>
    </citation>
    <scope>NUCLEOTIDE SEQUENCE [LARGE SCALE GENOMIC DNA]</scope>
    <source>
        <strain evidence="3 4">Tu259-1</strain>
    </source>
</reference>
<dbReference type="Proteomes" id="UP000199727">
    <property type="component" value="Unassembled WGS sequence"/>
</dbReference>
<feature type="region of interest" description="Disordered" evidence="2">
    <location>
        <begin position="208"/>
        <end position="289"/>
    </location>
</feature>
<feature type="compositionally biased region" description="Polar residues" evidence="2">
    <location>
        <begin position="208"/>
        <end position="223"/>
    </location>
</feature>
<feature type="compositionally biased region" description="Low complexity" evidence="2">
    <location>
        <begin position="238"/>
        <end position="255"/>
    </location>
</feature>
<evidence type="ECO:0000256" key="1">
    <source>
        <dbReference type="SAM" id="Coils"/>
    </source>
</evidence>
<sequence length="414" mass="44465">MPQELSPLFDLENNPALPVSPSLASSPSSLSSSKLKRLSLIAKPRTSCLDIEGEGHVSAAYVRSLTPTMMPSTSTNDPRRIRHSVIGNPAGITYSPSSPGTAGSPSASSMGIKSGESIHSSRGAYTQSPYGSSINVRHEGVEADRQRVNENEESQTLDPQTFMDRHADFLRLIAQKERRVHELREELQQQESSLESLKAQWSSLVSLAAPSSTAQPQPSNPISPSHPRHPRTRGRLASTSTSFSTSESTTSSSSSLATIGGPSKRLHRHSSSSSHILTKSNPSTNINSGGGLEKALSGIITHTEEYLGPEVVQGGIKFLGNLWKTVGAAAGGNVPVSSFTEREGDTRGREERCLMNEAEGQDETKNQWSQNYCQGQRQAPNLSTSSFPSARPHNAPRSSSSPLSSPSQNETRRD</sequence>
<evidence type="ECO:0000256" key="2">
    <source>
        <dbReference type="SAM" id="MobiDB-lite"/>
    </source>
</evidence>
<evidence type="ECO:0000313" key="3">
    <source>
        <dbReference type="EMBL" id="OXG14345.1"/>
    </source>
</evidence>
<comment type="caution">
    <text evidence="3">The sequence shown here is derived from an EMBL/GenBank/DDBJ whole genome shotgun (WGS) entry which is preliminary data.</text>
</comment>
<evidence type="ECO:0000313" key="4">
    <source>
        <dbReference type="Proteomes" id="UP000199727"/>
    </source>
</evidence>
<feature type="region of interest" description="Disordered" evidence="2">
    <location>
        <begin position="67"/>
        <end position="132"/>
    </location>
</feature>
<feature type="compositionally biased region" description="Polar residues" evidence="2">
    <location>
        <begin position="366"/>
        <end position="388"/>
    </location>
</feature>
<name>A0A854QDW7_CRYNE</name>
<keyword evidence="1" id="KW-0175">Coiled coil</keyword>
<gene>
    <name evidence="3" type="ORF">C361_05645</name>
</gene>
<dbReference type="EMBL" id="AMKT01000076">
    <property type="protein sequence ID" value="OXG14345.1"/>
    <property type="molecule type" value="Genomic_DNA"/>
</dbReference>
<protein>
    <submittedName>
        <fullName evidence="3">Uncharacterized protein</fullName>
    </submittedName>
</protein>
<feature type="coiled-coil region" evidence="1">
    <location>
        <begin position="166"/>
        <end position="200"/>
    </location>
</feature>
<feature type="region of interest" description="Disordered" evidence="2">
    <location>
        <begin position="357"/>
        <end position="414"/>
    </location>
</feature>
<feature type="compositionally biased region" description="Polar residues" evidence="2">
    <location>
        <begin position="117"/>
        <end position="132"/>
    </location>
</feature>
<feature type="compositionally biased region" description="Low complexity" evidence="2">
    <location>
        <begin position="396"/>
        <end position="407"/>
    </location>
</feature>
<proteinExistence type="predicted"/>
<dbReference type="OrthoDB" id="3204900at2759"/>
<feature type="compositionally biased region" description="Low complexity" evidence="2">
    <location>
        <begin position="271"/>
        <end position="280"/>
    </location>
</feature>
<feature type="compositionally biased region" description="Low complexity" evidence="2">
    <location>
        <begin position="95"/>
        <end position="109"/>
    </location>
</feature>